<dbReference type="Proteomes" id="UP000238153">
    <property type="component" value="Unassembled WGS sequence"/>
</dbReference>
<accession>A0A023UEW8</accession>
<protein>
    <recommendedName>
        <fullName evidence="4">MepB protein</fullName>
    </recommendedName>
</protein>
<proteinExistence type="predicted"/>
<reference evidence="1" key="1">
    <citation type="submission" date="2013-03" db="EMBL/GenBank/DDBJ databases">
        <authorList>
            <person name="Borui P."/>
            <person name="Yunsong Y."/>
        </authorList>
    </citation>
    <scope>NUCLEOTIDE SEQUENCE</scope>
    <source>
        <strain evidence="1">SH32</strain>
    </source>
</reference>
<dbReference type="RefSeq" id="WP_011274466.1">
    <property type="nucleotide sequence ID" value="NZ_CAJCFW010000031.1"/>
</dbReference>
<reference evidence="2 3" key="3">
    <citation type="submission" date="2017-11" db="EMBL/GenBank/DDBJ databases">
        <authorList>
            <person name="Founou R.C."/>
            <person name="Founou L."/>
            <person name="Allam M."/>
            <person name="Ismail A."/>
            <person name="Essack S.Y."/>
        </authorList>
    </citation>
    <scope>NUCLEOTIDE SEQUENCE [LARGE SCALE GENOMIC DNA]</scope>
    <source>
        <strain evidence="2 3">G811N2B1</strain>
    </source>
</reference>
<dbReference type="InterPro" id="IPR011235">
    <property type="entry name" value="MepB-like"/>
</dbReference>
<dbReference type="AlphaFoldDB" id="A0A023UEW8"/>
<organism evidence="1">
    <name type="scientific">Staphylococcus haemolyticus</name>
    <dbReference type="NCBI Taxonomy" id="1283"/>
    <lineage>
        <taxon>Bacteria</taxon>
        <taxon>Bacillati</taxon>
        <taxon>Bacillota</taxon>
        <taxon>Bacilli</taxon>
        <taxon>Bacillales</taxon>
        <taxon>Staphylococcaceae</taxon>
        <taxon>Staphylococcus</taxon>
    </lineage>
</organism>
<evidence type="ECO:0000313" key="3">
    <source>
        <dbReference type="Proteomes" id="UP000238153"/>
    </source>
</evidence>
<dbReference type="Pfam" id="PF08877">
    <property type="entry name" value="MepB-like"/>
    <property type="match status" value="1"/>
</dbReference>
<dbReference type="EMBL" id="PGWX01000235">
    <property type="protein sequence ID" value="PPJ76107.1"/>
    <property type="molecule type" value="Genomic_DNA"/>
</dbReference>
<sequence length="152" mass="17907">MKSIETMQSYHLLELLFSNSDVSYVLEEWNQQYEAVEIKTRNGLFKSRFAQRTPNKKGYFFAMWKKDENNTNVPFTEDDLENQLIVNIVDDKRRGQFIFPKDILIKKGILKSDDSKGKMALRVYPPWETGLNNTAAKTQVWQCAYFNEIVHE</sequence>
<dbReference type="InterPro" id="IPR038231">
    <property type="entry name" value="MepB-like_sf"/>
</dbReference>
<dbReference type="OMA" id="IRVYPIW"/>
<gene>
    <name evidence="2" type="ORF">CV019_04785</name>
    <name evidence="1" type="ORF">SHP0135</name>
</gene>
<dbReference type="PIRSF" id="PIRSF032285">
    <property type="entry name" value="UCP032285"/>
    <property type="match status" value="1"/>
</dbReference>
<dbReference type="EMBL" id="KF006347">
    <property type="protein sequence ID" value="AHX99844.1"/>
    <property type="molecule type" value="Genomic_DNA"/>
</dbReference>
<evidence type="ECO:0008006" key="4">
    <source>
        <dbReference type="Google" id="ProtNLM"/>
    </source>
</evidence>
<evidence type="ECO:0000313" key="1">
    <source>
        <dbReference type="EMBL" id="AHX99844.1"/>
    </source>
</evidence>
<evidence type="ECO:0000313" key="2">
    <source>
        <dbReference type="EMBL" id="PPJ76107.1"/>
    </source>
</evidence>
<reference evidence="1" key="2">
    <citation type="journal article" date="2014" name="PLoS ONE">
        <title>Characterization of the staphylococcal cassette chromosome composite island of Staphylococcus haemolyticus SH32, a methicillin-resistant clinical isolate from China.</title>
        <authorList>
            <person name="Yu D."/>
            <person name="Pi B."/>
            <person name="Chen Y."/>
            <person name="Wang Y."/>
            <person name="Ruan Z."/>
            <person name="Otto M."/>
            <person name="Yu Y."/>
        </authorList>
    </citation>
    <scope>NUCLEOTIDE SEQUENCE</scope>
    <source>
        <strain evidence="1">SH32</strain>
    </source>
</reference>
<name>A0A023UEW8_STAHA</name>
<dbReference type="Gene3D" id="3.40.1350.140">
    <property type="entry name" value="MepB-like"/>
    <property type="match status" value="1"/>
</dbReference>